<sequence>MEQKHKVTLRHQKMHEQNNDENTEVTFLPAERTFEVLSAEAAGTGVNGIEKNPAVSYLMGLRAESSRLAMRSFLNNIAKMMGYHDLRTCPWGMLERHHVQAVLTMLTDAGKAPATINNYLAAIKGVAVEAWTLKLISTDTYQHIKLVKSVRGSRIPKGRALAPAEVKKLFFTCESDKSAIGVRDNAILSVLVGCGLRRAEVVSLDFSHYNRHNRSLKVLGKGNKERMAYLPDGAFQRLESWIEEVRSDIPGPLFSRVRRYDDVTSERMTSQAIYHILNSRSVEAGIEKCAPHDLRRTFASSMLENGEDLITVKDAMGHASLATTQKYDFRGDERLRAASKRLDI</sequence>
<dbReference type="InterPro" id="IPR011010">
    <property type="entry name" value="DNA_brk_join_enz"/>
</dbReference>
<feature type="compositionally biased region" description="Basic residues" evidence="4">
    <location>
        <begin position="1"/>
        <end position="13"/>
    </location>
</feature>
<protein>
    <recommendedName>
        <fullName evidence="5">Tyr recombinase domain-containing protein</fullName>
    </recommendedName>
</protein>
<dbReference type="Gene3D" id="1.10.443.10">
    <property type="entry name" value="Intergrase catalytic core"/>
    <property type="match status" value="1"/>
</dbReference>
<dbReference type="AlphaFoldDB" id="A0A290SG21"/>
<dbReference type="InterPro" id="IPR050090">
    <property type="entry name" value="Tyrosine_recombinase_XerCD"/>
</dbReference>
<dbReference type="EMBL" id="CP011027">
    <property type="protein sequence ID" value="ATC89021.1"/>
    <property type="molecule type" value="Genomic_DNA"/>
</dbReference>
<dbReference type="KEGG" id="part:PARC_p0051"/>
<evidence type="ECO:0000256" key="4">
    <source>
        <dbReference type="SAM" id="MobiDB-lite"/>
    </source>
</evidence>
<evidence type="ECO:0000256" key="3">
    <source>
        <dbReference type="ARBA" id="ARBA00023172"/>
    </source>
</evidence>
<proteinExistence type="predicted"/>
<accession>A0A290SG21</accession>
<dbReference type="PROSITE" id="PS51898">
    <property type="entry name" value="TYR_RECOMBINASE"/>
    <property type="match status" value="1"/>
</dbReference>
<dbReference type="Proteomes" id="UP000016505">
    <property type="component" value="Plasmid unnamed"/>
</dbReference>
<keyword evidence="6" id="KW-0614">Plasmid</keyword>
<dbReference type="InterPro" id="IPR002104">
    <property type="entry name" value="Integrase_catalytic"/>
</dbReference>
<dbReference type="PANTHER" id="PTHR30349">
    <property type="entry name" value="PHAGE INTEGRASE-RELATED"/>
    <property type="match status" value="1"/>
</dbReference>
<evidence type="ECO:0000259" key="5">
    <source>
        <dbReference type="PROSITE" id="PS51898"/>
    </source>
</evidence>
<evidence type="ECO:0000313" key="7">
    <source>
        <dbReference type="Proteomes" id="UP000016505"/>
    </source>
</evidence>
<dbReference type="GO" id="GO:0007059">
    <property type="term" value="P:chromosome segregation"/>
    <property type="evidence" value="ECO:0007669"/>
    <property type="project" value="UniProtKB-KW"/>
</dbReference>
<gene>
    <name evidence="6" type="ORF">PARC_p0051</name>
</gene>
<evidence type="ECO:0000256" key="2">
    <source>
        <dbReference type="ARBA" id="ARBA00022908"/>
    </source>
</evidence>
<feature type="region of interest" description="Disordered" evidence="4">
    <location>
        <begin position="1"/>
        <end position="21"/>
    </location>
</feature>
<reference evidence="6 7" key="1">
    <citation type="journal article" date="2012" name="J. Bacteriol.">
        <title>Genome sequences of type strains of seven species of the marine bacterium Pseudoalteromonas.</title>
        <authorList>
            <person name="Xie B.B."/>
            <person name="Shu Y.L."/>
            <person name="Qin Q.L."/>
            <person name="Rong J.C."/>
            <person name="Zhang X.Y."/>
            <person name="Chen X.L."/>
            <person name="Shi M."/>
            <person name="He H.L."/>
            <person name="Zhou B.C."/>
            <person name="Zhang Y.Z."/>
        </authorList>
    </citation>
    <scope>NUCLEOTIDE SEQUENCE [LARGE SCALE GENOMIC DNA]</scope>
    <source>
        <strain evidence="6 7">A 37-1-2</strain>
        <plasmid evidence="6 7">unnamed</plasmid>
    </source>
</reference>
<dbReference type="Pfam" id="PF00589">
    <property type="entry name" value="Phage_integrase"/>
    <property type="match status" value="1"/>
</dbReference>
<dbReference type="GO" id="GO:0006310">
    <property type="term" value="P:DNA recombination"/>
    <property type="evidence" value="ECO:0007669"/>
    <property type="project" value="UniProtKB-KW"/>
</dbReference>
<dbReference type="GO" id="GO:0015074">
    <property type="term" value="P:DNA integration"/>
    <property type="evidence" value="ECO:0007669"/>
    <property type="project" value="UniProtKB-KW"/>
</dbReference>
<keyword evidence="3" id="KW-0233">DNA recombination</keyword>
<keyword evidence="1" id="KW-0159">Chromosome partition</keyword>
<organism evidence="6 7">
    <name type="scientific">Pseudoalteromonas arctica A 37-1-2</name>
    <dbReference type="NCBI Taxonomy" id="1117313"/>
    <lineage>
        <taxon>Bacteria</taxon>
        <taxon>Pseudomonadati</taxon>
        <taxon>Pseudomonadota</taxon>
        <taxon>Gammaproteobacteria</taxon>
        <taxon>Alteromonadales</taxon>
        <taxon>Pseudoalteromonadaceae</taxon>
        <taxon>Pseudoalteromonas</taxon>
    </lineage>
</organism>
<keyword evidence="2" id="KW-0229">DNA integration</keyword>
<dbReference type="PANTHER" id="PTHR30349:SF81">
    <property type="entry name" value="TYROSINE RECOMBINASE XERC"/>
    <property type="match status" value="1"/>
</dbReference>
<dbReference type="InterPro" id="IPR013762">
    <property type="entry name" value="Integrase-like_cat_sf"/>
</dbReference>
<geneLocation type="plasmid" evidence="6">
    <name>unnamed</name>
</geneLocation>
<name>A0A290SG21_9GAMM</name>
<feature type="domain" description="Tyr recombinase" evidence="5">
    <location>
        <begin position="156"/>
        <end position="340"/>
    </location>
</feature>
<evidence type="ECO:0000256" key="1">
    <source>
        <dbReference type="ARBA" id="ARBA00022829"/>
    </source>
</evidence>
<dbReference type="GO" id="GO:0003677">
    <property type="term" value="F:DNA binding"/>
    <property type="evidence" value="ECO:0007669"/>
    <property type="project" value="InterPro"/>
</dbReference>
<evidence type="ECO:0000313" key="6">
    <source>
        <dbReference type="EMBL" id="ATC89021.1"/>
    </source>
</evidence>
<dbReference type="SUPFAM" id="SSF56349">
    <property type="entry name" value="DNA breaking-rejoining enzymes"/>
    <property type="match status" value="1"/>
</dbReference>